<protein>
    <submittedName>
        <fullName evidence="6">LysR family transcriptional regulator</fullName>
    </submittedName>
</protein>
<evidence type="ECO:0000313" key="7">
    <source>
        <dbReference type="Proteomes" id="UP000194151"/>
    </source>
</evidence>
<dbReference type="Gene3D" id="3.40.190.290">
    <property type="match status" value="1"/>
</dbReference>
<reference evidence="6 7" key="1">
    <citation type="submission" date="2017-05" db="EMBL/GenBank/DDBJ databases">
        <title>Complete and WGS of Bordetella genogroups.</title>
        <authorList>
            <person name="Spilker T."/>
            <person name="LiPuma J."/>
        </authorList>
    </citation>
    <scope>NUCLEOTIDE SEQUENCE [LARGE SCALE GENOMIC DNA]</scope>
    <source>
        <strain evidence="6 7">AU19157</strain>
    </source>
</reference>
<dbReference type="OrthoDB" id="5525645at2"/>
<evidence type="ECO:0000256" key="4">
    <source>
        <dbReference type="ARBA" id="ARBA00023163"/>
    </source>
</evidence>
<dbReference type="GO" id="GO:0006351">
    <property type="term" value="P:DNA-templated transcription"/>
    <property type="evidence" value="ECO:0007669"/>
    <property type="project" value="TreeGrafter"/>
</dbReference>
<keyword evidence="3" id="KW-0238">DNA-binding</keyword>
<dbReference type="PROSITE" id="PS50931">
    <property type="entry name" value="HTH_LYSR"/>
    <property type="match status" value="1"/>
</dbReference>
<proteinExistence type="inferred from homology"/>
<feature type="domain" description="HTH lysR-type" evidence="5">
    <location>
        <begin position="15"/>
        <end position="72"/>
    </location>
</feature>
<accession>A0A1W6YLD2</accession>
<evidence type="ECO:0000313" key="6">
    <source>
        <dbReference type="EMBL" id="ARP81872.1"/>
    </source>
</evidence>
<dbReference type="FunFam" id="1.10.10.10:FF:000001">
    <property type="entry name" value="LysR family transcriptional regulator"/>
    <property type="match status" value="1"/>
</dbReference>
<dbReference type="GO" id="GO:0003700">
    <property type="term" value="F:DNA-binding transcription factor activity"/>
    <property type="evidence" value="ECO:0007669"/>
    <property type="project" value="InterPro"/>
</dbReference>
<dbReference type="STRING" id="1416806.CAL12_14300"/>
<dbReference type="CDD" id="cd08474">
    <property type="entry name" value="PBP2_CrgA_like_5"/>
    <property type="match status" value="1"/>
</dbReference>
<dbReference type="Pfam" id="PF00126">
    <property type="entry name" value="HTH_1"/>
    <property type="match status" value="1"/>
</dbReference>
<dbReference type="SUPFAM" id="SSF53850">
    <property type="entry name" value="Periplasmic binding protein-like II"/>
    <property type="match status" value="1"/>
</dbReference>
<dbReference type="EMBL" id="CP021108">
    <property type="protein sequence ID" value="ARP81872.1"/>
    <property type="molecule type" value="Genomic_DNA"/>
</dbReference>
<gene>
    <name evidence="6" type="ORF">CAL12_14300</name>
</gene>
<dbReference type="Gene3D" id="1.10.10.10">
    <property type="entry name" value="Winged helix-like DNA-binding domain superfamily/Winged helix DNA-binding domain"/>
    <property type="match status" value="1"/>
</dbReference>
<dbReference type="InterPro" id="IPR005119">
    <property type="entry name" value="LysR_subst-bd"/>
</dbReference>
<name>A0A1W6YLD2_9BORD</name>
<keyword evidence="7" id="KW-1185">Reference proteome</keyword>
<evidence type="ECO:0000256" key="2">
    <source>
        <dbReference type="ARBA" id="ARBA00023015"/>
    </source>
</evidence>
<dbReference type="PANTHER" id="PTHR30537:SF1">
    <property type="entry name" value="HTH-TYPE TRANSCRIPTIONAL REGULATOR PGRR"/>
    <property type="match status" value="1"/>
</dbReference>
<keyword evidence="2" id="KW-0805">Transcription regulation</keyword>
<keyword evidence="4" id="KW-0804">Transcription</keyword>
<evidence type="ECO:0000256" key="1">
    <source>
        <dbReference type="ARBA" id="ARBA00009437"/>
    </source>
</evidence>
<dbReference type="GO" id="GO:0043565">
    <property type="term" value="F:sequence-specific DNA binding"/>
    <property type="evidence" value="ECO:0007669"/>
    <property type="project" value="TreeGrafter"/>
</dbReference>
<organism evidence="6 7">
    <name type="scientific">Bordetella genomosp. 8</name>
    <dbReference type="NCBI Taxonomy" id="1416806"/>
    <lineage>
        <taxon>Bacteria</taxon>
        <taxon>Pseudomonadati</taxon>
        <taxon>Pseudomonadota</taxon>
        <taxon>Betaproteobacteria</taxon>
        <taxon>Burkholderiales</taxon>
        <taxon>Alcaligenaceae</taxon>
        <taxon>Bordetella</taxon>
    </lineage>
</organism>
<dbReference type="InterPro" id="IPR058163">
    <property type="entry name" value="LysR-type_TF_proteobact-type"/>
</dbReference>
<sequence length="311" mass="34461">MKSGRTITDQAIGSRSLPDLAAFATVAELRSFTRAAARLGISTSMLSYTIKRLEKGLGIPLLHRTSRSVSTTEAGERLLRTLAPALASIEETLDGLAQQHDHVTGTVRITATRQAYEAVIRPVLGSFADRHPDARVEVSIEYGFRDIVADRFDAGIRLGEKLADDMVAFKAGPELRMAVVASPTYFERRSPPREPRDLAGHRCINYRMVAADAVYAWEFEQNGRPIRAAVTGPLLTNEPDVMLQAALDGLGIAYVLEHEADVHLRAGTLVRMLEDWTPSFPGFYFYYPSRRRVSAALASLVRILRERHVET</sequence>
<dbReference type="Pfam" id="PF03466">
    <property type="entry name" value="LysR_substrate"/>
    <property type="match status" value="1"/>
</dbReference>
<dbReference type="PANTHER" id="PTHR30537">
    <property type="entry name" value="HTH-TYPE TRANSCRIPTIONAL REGULATOR"/>
    <property type="match status" value="1"/>
</dbReference>
<dbReference type="InterPro" id="IPR036390">
    <property type="entry name" value="WH_DNA-bd_sf"/>
</dbReference>
<dbReference type="InterPro" id="IPR036388">
    <property type="entry name" value="WH-like_DNA-bd_sf"/>
</dbReference>
<comment type="similarity">
    <text evidence="1">Belongs to the LysR transcriptional regulatory family.</text>
</comment>
<evidence type="ECO:0000259" key="5">
    <source>
        <dbReference type="PROSITE" id="PS50931"/>
    </source>
</evidence>
<dbReference type="SUPFAM" id="SSF46785">
    <property type="entry name" value="Winged helix' DNA-binding domain"/>
    <property type="match status" value="1"/>
</dbReference>
<dbReference type="AlphaFoldDB" id="A0A1W6YLD2"/>
<dbReference type="KEGG" id="bgv:CAL12_14300"/>
<dbReference type="InterPro" id="IPR000847">
    <property type="entry name" value="LysR_HTH_N"/>
</dbReference>
<dbReference type="Proteomes" id="UP000194151">
    <property type="component" value="Chromosome"/>
</dbReference>
<evidence type="ECO:0000256" key="3">
    <source>
        <dbReference type="ARBA" id="ARBA00023125"/>
    </source>
</evidence>